<evidence type="ECO:0000313" key="2">
    <source>
        <dbReference type="Proteomes" id="UP000746751"/>
    </source>
</evidence>
<organism evidence="1 2">
    <name type="scientific">Collinsella ihumii</name>
    <dbReference type="NCBI Taxonomy" id="1720204"/>
    <lineage>
        <taxon>Bacteria</taxon>
        <taxon>Bacillati</taxon>
        <taxon>Actinomycetota</taxon>
        <taxon>Coriobacteriia</taxon>
        <taxon>Coriobacteriales</taxon>
        <taxon>Coriobacteriaceae</taxon>
        <taxon>Collinsella</taxon>
    </lineage>
</organism>
<accession>A0A921INH2</accession>
<comment type="caution">
    <text evidence="1">The sequence shown here is derived from an EMBL/GenBank/DDBJ whole genome shotgun (WGS) entry which is preliminary data.</text>
</comment>
<reference evidence="1" key="1">
    <citation type="journal article" date="2021" name="PeerJ">
        <title>Extensive microbial diversity within the chicken gut microbiome revealed by metagenomics and culture.</title>
        <authorList>
            <person name="Gilroy R."/>
            <person name="Ravi A."/>
            <person name="Getino M."/>
            <person name="Pursley I."/>
            <person name="Horton D.L."/>
            <person name="Alikhan N.F."/>
            <person name="Baker D."/>
            <person name="Gharbi K."/>
            <person name="Hall N."/>
            <person name="Watson M."/>
            <person name="Adriaenssens E.M."/>
            <person name="Foster-Nyarko E."/>
            <person name="Jarju S."/>
            <person name="Secka A."/>
            <person name="Antonio M."/>
            <person name="Oren A."/>
            <person name="Chaudhuri R.R."/>
            <person name="La Ragione R."/>
            <person name="Hildebrand F."/>
            <person name="Pallen M.J."/>
        </authorList>
    </citation>
    <scope>NUCLEOTIDE SEQUENCE</scope>
    <source>
        <strain evidence="1">ChiGjej2B2-7701</strain>
    </source>
</reference>
<reference evidence="1" key="2">
    <citation type="submission" date="2021-09" db="EMBL/GenBank/DDBJ databases">
        <authorList>
            <person name="Gilroy R."/>
        </authorList>
    </citation>
    <scope>NUCLEOTIDE SEQUENCE</scope>
    <source>
        <strain evidence="1">ChiGjej2B2-7701</strain>
    </source>
</reference>
<dbReference type="EMBL" id="DYVF01000010">
    <property type="protein sequence ID" value="HJG30006.1"/>
    <property type="molecule type" value="Genomic_DNA"/>
</dbReference>
<dbReference type="Proteomes" id="UP000746751">
    <property type="component" value="Unassembled WGS sequence"/>
</dbReference>
<dbReference type="AlphaFoldDB" id="A0A921INH2"/>
<name>A0A921INH2_9ACTN</name>
<proteinExistence type="predicted"/>
<protein>
    <submittedName>
        <fullName evidence="1">Uncharacterized protein</fullName>
    </submittedName>
</protein>
<gene>
    <name evidence="1" type="ORF">K8U80_01275</name>
</gene>
<evidence type="ECO:0000313" key="1">
    <source>
        <dbReference type="EMBL" id="HJG30006.1"/>
    </source>
</evidence>
<sequence length="94" mass="9357">MTSAKKTYLAVSGGLVALGIVLAALGFVVSGFDPSVFTAQIDMRDDSIVLGGVEVGDPTGIFPLEQIAQLGEIDVSAPSAPEAPAAPSAPGEGE</sequence>